<dbReference type="SUPFAM" id="SSF52540">
    <property type="entry name" value="P-loop containing nucleoside triphosphate hydrolases"/>
    <property type="match status" value="1"/>
</dbReference>
<protein>
    <submittedName>
        <fullName evidence="3">Pilus assembly protein CpaF</fullName>
    </submittedName>
</protein>
<sequence>MAVVQYDQLDLLRRKNTLSISLEEKQLINNQQQVVNEVIRDLNTNETELINAVYQGKVPRSVLEEKIDERLAMGIVHSDIPKKQIKKLTMDELFGYGFLHPYIEDPTVTDIFVNSHKDILIRQKGKDIPLNLSFESVGHLEEYFRKILSRLGARADKLDPIVDTRDQERHLRLNGAVPPVVKVPYFTIRKHQADSFNHINALISGGTLTQEMADDLGKYVGSWMNILVSGPTGSGKTTFMRCLATTFIDDLERLAVLEEEEELSIDHNNIVAMETKKKKGEDDKPIEMDLLVKNGMRMSARRIILGELRHKEALELVRAFGTGHDGGMTSIHANGVKEALKQLAFLMLYADTPLKYEHLLSMIADTVDIVVHVVRHKVVEIAEVTGYDAEKQVVMVKPIWYYDVDPKTDEGFYRKDEESPELLKKMALRRALRK</sequence>
<proteinExistence type="inferred from homology"/>
<dbReference type="Proteomes" id="UP001519343">
    <property type="component" value="Unassembled WGS sequence"/>
</dbReference>
<evidence type="ECO:0000256" key="1">
    <source>
        <dbReference type="ARBA" id="ARBA00006611"/>
    </source>
</evidence>
<dbReference type="Pfam" id="PF00437">
    <property type="entry name" value="T2SSE"/>
    <property type="match status" value="1"/>
</dbReference>
<organism evidence="3 4">
    <name type="scientific">Ammoniphilus resinae</name>
    <dbReference type="NCBI Taxonomy" id="861532"/>
    <lineage>
        <taxon>Bacteria</taxon>
        <taxon>Bacillati</taxon>
        <taxon>Bacillota</taxon>
        <taxon>Bacilli</taxon>
        <taxon>Bacillales</taxon>
        <taxon>Paenibacillaceae</taxon>
        <taxon>Aneurinibacillus group</taxon>
        <taxon>Ammoniphilus</taxon>
    </lineage>
</organism>
<reference evidence="3 4" key="1">
    <citation type="submission" date="2021-03" db="EMBL/GenBank/DDBJ databases">
        <title>Genomic Encyclopedia of Type Strains, Phase IV (KMG-IV): sequencing the most valuable type-strain genomes for metagenomic binning, comparative biology and taxonomic classification.</title>
        <authorList>
            <person name="Goeker M."/>
        </authorList>
    </citation>
    <scope>NUCLEOTIDE SEQUENCE [LARGE SCALE GENOMIC DNA]</scope>
    <source>
        <strain evidence="3 4">DSM 24738</strain>
    </source>
</reference>
<comment type="caution">
    <text evidence="3">The sequence shown here is derived from an EMBL/GenBank/DDBJ whole genome shotgun (WGS) entry which is preliminary data.</text>
</comment>
<dbReference type="EMBL" id="JAGGKT010000004">
    <property type="protein sequence ID" value="MBP1931813.1"/>
    <property type="molecule type" value="Genomic_DNA"/>
</dbReference>
<keyword evidence="4" id="KW-1185">Reference proteome</keyword>
<accession>A0ABS4GNH2</accession>
<dbReference type="Gene3D" id="3.40.50.300">
    <property type="entry name" value="P-loop containing nucleotide triphosphate hydrolases"/>
    <property type="match status" value="1"/>
</dbReference>
<gene>
    <name evidence="3" type="ORF">J2Z37_001814</name>
</gene>
<evidence type="ECO:0000259" key="2">
    <source>
        <dbReference type="Pfam" id="PF00437"/>
    </source>
</evidence>
<dbReference type="InterPro" id="IPR027417">
    <property type="entry name" value="P-loop_NTPase"/>
</dbReference>
<dbReference type="PANTHER" id="PTHR30486">
    <property type="entry name" value="TWITCHING MOTILITY PROTEIN PILT"/>
    <property type="match status" value="1"/>
</dbReference>
<evidence type="ECO:0000313" key="4">
    <source>
        <dbReference type="Proteomes" id="UP001519343"/>
    </source>
</evidence>
<dbReference type="Gene3D" id="3.30.450.380">
    <property type="match status" value="1"/>
</dbReference>
<dbReference type="InterPro" id="IPR001482">
    <property type="entry name" value="T2SS/T4SS_dom"/>
</dbReference>
<dbReference type="PANTHER" id="PTHR30486:SF6">
    <property type="entry name" value="TYPE IV PILUS RETRACTATION ATPASE PILT"/>
    <property type="match status" value="1"/>
</dbReference>
<dbReference type="RefSeq" id="WP_209809897.1">
    <property type="nucleotide sequence ID" value="NZ_JAGGKT010000004.1"/>
</dbReference>
<feature type="domain" description="Bacterial type II secretion system protein E" evidence="2">
    <location>
        <begin position="97"/>
        <end position="376"/>
    </location>
</feature>
<comment type="similarity">
    <text evidence="1">Belongs to the GSP E family.</text>
</comment>
<name>A0ABS4GNH2_9BACL</name>
<evidence type="ECO:0000313" key="3">
    <source>
        <dbReference type="EMBL" id="MBP1931813.1"/>
    </source>
</evidence>
<dbReference type="InterPro" id="IPR050921">
    <property type="entry name" value="T4SS_GSP_E_ATPase"/>
</dbReference>